<dbReference type="PANTHER" id="PTHR10953">
    <property type="entry name" value="UBIQUITIN-ACTIVATING ENZYME E1"/>
    <property type="match status" value="1"/>
</dbReference>
<comment type="subunit">
    <text evidence="7">Homodimer. Forms a stable heterotetrameric complex of 2 MoeB and 2 MoaD during adenylation of MoaD.</text>
</comment>
<dbReference type="PROSITE" id="PS50206">
    <property type="entry name" value="RHODANESE_3"/>
    <property type="match status" value="1"/>
</dbReference>
<evidence type="ECO:0000256" key="5">
    <source>
        <dbReference type="ARBA" id="ARBA00052218"/>
    </source>
</evidence>
<dbReference type="EMBL" id="SWBO01000004">
    <property type="protein sequence ID" value="TKC01581.1"/>
    <property type="molecule type" value="Genomic_DNA"/>
</dbReference>
<dbReference type="Gene3D" id="3.40.50.720">
    <property type="entry name" value="NAD(P)-binding Rossmann-like Domain"/>
    <property type="match status" value="1"/>
</dbReference>
<dbReference type="Pfam" id="PF00899">
    <property type="entry name" value="ThiF"/>
    <property type="match status" value="1"/>
</dbReference>
<dbReference type="CDD" id="cd00757">
    <property type="entry name" value="ThiF_MoeB_HesA_family"/>
    <property type="match status" value="1"/>
</dbReference>
<evidence type="ECO:0000313" key="15">
    <source>
        <dbReference type="Proteomes" id="UP000310477"/>
    </source>
</evidence>
<dbReference type="FunFam" id="3.40.50.720:FF:000033">
    <property type="entry name" value="Adenylyltransferase and sulfurtransferase MOCS3"/>
    <property type="match status" value="1"/>
</dbReference>
<keyword evidence="4" id="KW-0067">ATP-binding</keyword>
<evidence type="ECO:0000313" key="14">
    <source>
        <dbReference type="EMBL" id="TKC01581.1"/>
    </source>
</evidence>
<keyword evidence="3" id="KW-0547">Nucleotide-binding</keyword>
<evidence type="ECO:0000256" key="2">
    <source>
        <dbReference type="ARBA" id="ARBA00022679"/>
    </source>
</evidence>
<organism evidence="14 15">
    <name type="scientific">Pedobacter cryotolerans</name>
    <dbReference type="NCBI Taxonomy" id="2571270"/>
    <lineage>
        <taxon>Bacteria</taxon>
        <taxon>Pseudomonadati</taxon>
        <taxon>Bacteroidota</taxon>
        <taxon>Sphingobacteriia</taxon>
        <taxon>Sphingobacteriales</taxon>
        <taxon>Sphingobacteriaceae</taxon>
        <taxon>Pedobacter</taxon>
    </lineage>
</organism>
<comment type="function">
    <text evidence="6">Catalyzes the adenylation by ATP of the carboxyl group of the C-terminal glycine of sulfur carrier protein MoaD.</text>
</comment>
<dbReference type="GO" id="GO:0005829">
    <property type="term" value="C:cytosol"/>
    <property type="evidence" value="ECO:0007669"/>
    <property type="project" value="TreeGrafter"/>
</dbReference>
<dbReference type="Gene3D" id="3.40.250.10">
    <property type="entry name" value="Rhodanese-like domain"/>
    <property type="match status" value="1"/>
</dbReference>
<keyword evidence="2" id="KW-0808">Transferase</keyword>
<dbReference type="OrthoDB" id="9804286at2"/>
<evidence type="ECO:0000256" key="6">
    <source>
        <dbReference type="ARBA" id="ARBA00055169"/>
    </source>
</evidence>
<evidence type="ECO:0000259" key="13">
    <source>
        <dbReference type="PROSITE" id="PS50206"/>
    </source>
</evidence>
<evidence type="ECO:0000256" key="3">
    <source>
        <dbReference type="ARBA" id="ARBA00022741"/>
    </source>
</evidence>
<dbReference type="InterPro" id="IPR036873">
    <property type="entry name" value="Rhodanese-like_dom_sf"/>
</dbReference>
<comment type="similarity">
    <text evidence="1">Belongs to the HesA/MoeB/ThiF family.</text>
</comment>
<evidence type="ECO:0000256" key="12">
    <source>
        <dbReference type="ARBA" id="ARBA00078531"/>
    </source>
</evidence>
<evidence type="ECO:0000256" key="10">
    <source>
        <dbReference type="ARBA" id="ARBA00075110"/>
    </source>
</evidence>
<proteinExistence type="inferred from homology"/>
<dbReference type="EC" id="2.7.7.80" evidence="8"/>
<evidence type="ECO:0000256" key="1">
    <source>
        <dbReference type="ARBA" id="ARBA00009919"/>
    </source>
</evidence>
<dbReference type="GO" id="GO:0008146">
    <property type="term" value="F:sulfotransferase activity"/>
    <property type="evidence" value="ECO:0007669"/>
    <property type="project" value="TreeGrafter"/>
</dbReference>
<dbReference type="PANTHER" id="PTHR10953:SF102">
    <property type="entry name" value="ADENYLYLTRANSFERASE AND SULFURTRANSFERASE MOCS3"/>
    <property type="match status" value="1"/>
</dbReference>
<dbReference type="InterPro" id="IPR035985">
    <property type="entry name" value="Ubiquitin-activating_enz"/>
</dbReference>
<feature type="domain" description="Rhodanese" evidence="13">
    <location>
        <begin position="310"/>
        <end position="354"/>
    </location>
</feature>
<evidence type="ECO:0000256" key="11">
    <source>
        <dbReference type="ARBA" id="ARBA00075328"/>
    </source>
</evidence>
<evidence type="ECO:0000256" key="4">
    <source>
        <dbReference type="ARBA" id="ARBA00022840"/>
    </source>
</evidence>
<gene>
    <name evidence="14" type="ORF">FA045_10000</name>
</gene>
<accession>A0A4U1C7Y4</accession>
<dbReference type="GO" id="GO:0008641">
    <property type="term" value="F:ubiquitin-like modifier activating enzyme activity"/>
    <property type="evidence" value="ECO:0007669"/>
    <property type="project" value="InterPro"/>
</dbReference>
<evidence type="ECO:0000256" key="9">
    <source>
        <dbReference type="ARBA" id="ARBA00073635"/>
    </source>
</evidence>
<keyword evidence="15" id="KW-1185">Reference proteome</keyword>
<reference evidence="14 15" key="1">
    <citation type="submission" date="2019-04" db="EMBL/GenBank/DDBJ databases">
        <title>Pedobacter sp. AR-2-6 sp. nov., isolated from Arctic soil.</title>
        <authorList>
            <person name="Dahal R.H."/>
            <person name="Kim D.-U."/>
        </authorList>
    </citation>
    <scope>NUCLEOTIDE SEQUENCE [LARGE SCALE GENOMIC DNA]</scope>
    <source>
        <strain evidence="14 15">AR-2-6</strain>
    </source>
</reference>
<name>A0A4U1C7Y4_9SPHI</name>
<sequence>MENGRYHRQIILNGFGKAAQAKLSEAKVLVIGAGGLGCPALQYLAAAGIGYLGIIDGDHIELSNLHRQILYSTAEIGMQKSVVAAKKLTELNPEIEIVAHPFDIDKQNVLEIISDYDIVLDGSDNFKTRYLVNDATAQLKKPLIFAAVSGFEGQLAIFNLADNNGTATNYRDLFPIPPSVGEIPNCEENGVLGVLPGIIGTMAAAECIKLVTGIGKPLTNTLLHYNLLTNEQYAIEISPGTDYTFDDLNTSQPNFMEIGAEELDQFIANPSAILIDVREVNEVPQLNSKLYQKIPMSGFDTYLTTEIEQKNIILICQHGIRSVAAAEALLDKYGNTKNIYSLKGGIVKWRNYFTAHE</sequence>
<dbReference type="Pfam" id="PF00581">
    <property type="entry name" value="Rhodanese"/>
    <property type="match status" value="1"/>
</dbReference>
<dbReference type="GO" id="GO:0004792">
    <property type="term" value="F:thiosulfate-cyanide sulfurtransferase activity"/>
    <property type="evidence" value="ECO:0007669"/>
    <property type="project" value="TreeGrafter"/>
</dbReference>
<protein>
    <recommendedName>
        <fullName evidence="9">Molybdopterin-synthase adenylyltransferase</fullName>
        <ecNumber evidence="8">2.7.7.80</ecNumber>
    </recommendedName>
    <alternativeName>
        <fullName evidence="12">MoaD protein adenylase</fullName>
    </alternativeName>
    <alternativeName>
        <fullName evidence="10">Molybdopterin-converting factor subunit 1 adenylase</fullName>
    </alternativeName>
    <alternativeName>
        <fullName evidence="11">Sulfur carrier protein MoaD adenylyltransferase</fullName>
    </alternativeName>
</protein>
<dbReference type="SUPFAM" id="SSF69572">
    <property type="entry name" value="Activating enzymes of the ubiquitin-like proteins"/>
    <property type="match status" value="1"/>
</dbReference>
<evidence type="ECO:0000256" key="7">
    <source>
        <dbReference type="ARBA" id="ARBA00063809"/>
    </source>
</evidence>
<dbReference type="GO" id="GO:0061605">
    <property type="term" value="F:molybdopterin-synthase adenylyltransferase activity"/>
    <property type="evidence" value="ECO:0007669"/>
    <property type="project" value="UniProtKB-EC"/>
</dbReference>
<comment type="caution">
    <text evidence="14">The sequence shown here is derived from an EMBL/GenBank/DDBJ whole genome shotgun (WGS) entry which is preliminary data.</text>
</comment>
<evidence type="ECO:0000256" key="8">
    <source>
        <dbReference type="ARBA" id="ARBA00066884"/>
    </source>
</evidence>
<dbReference type="InterPro" id="IPR001763">
    <property type="entry name" value="Rhodanese-like_dom"/>
</dbReference>
<dbReference type="Proteomes" id="UP000310477">
    <property type="component" value="Unassembled WGS sequence"/>
</dbReference>
<dbReference type="InterPro" id="IPR045886">
    <property type="entry name" value="ThiF/MoeB/HesA"/>
</dbReference>
<dbReference type="InterPro" id="IPR000594">
    <property type="entry name" value="ThiF_NAD_FAD-bd"/>
</dbReference>
<comment type="catalytic activity">
    <reaction evidence="5">
        <text>[molybdopterin-synthase sulfur-carrier protein]-C-terminal Gly-Gly + ATP + H(+) = [molybdopterin-synthase sulfur-carrier protein]-C-terminal Gly-Gly-AMP + diphosphate</text>
        <dbReference type="Rhea" id="RHEA:43616"/>
        <dbReference type="Rhea" id="RHEA-COMP:12159"/>
        <dbReference type="Rhea" id="RHEA-COMP:12202"/>
        <dbReference type="ChEBI" id="CHEBI:15378"/>
        <dbReference type="ChEBI" id="CHEBI:30616"/>
        <dbReference type="ChEBI" id="CHEBI:33019"/>
        <dbReference type="ChEBI" id="CHEBI:90618"/>
        <dbReference type="ChEBI" id="CHEBI:90778"/>
        <dbReference type="EC" id="2.7.7.80"/>
    </reaction>
</comment>
<dbReference type="GO" id="GO:0005524">
    <property type="term" value="F:ATP binding"/>
    <property type="evidence" value="ECO:0007669"/>
    <property type="project" value="UniProtKB-KW"/>
</dbReference>
<dbReference type="AlphaFoldDB" id="A0A4U1C7Y4"/>